<dbReference type="PROSITE" id="PS51186">
    <property type="entry name" value="GNAT"/>
    <property type="match status" value="1"/>
</dbReference>
<dbReference type="Gene3D" id="3.40.630.30">
    <property type="match status" value="1"/>
</dbReference>
<evidence type="ECO:0000313" key="3">
    <source>
        <dbReference type="Proteomes" id="UP001652564"/>
    </source>
</evidence>
<dbReference type="SUPFAM" id="SSF55729">
    <property type="entry name" value="Acyl-CoA N-acyltransferases (Nat)"/>
    <property type="match status" value="1"/>
</dbReference>
<accession>A0ABT2ZQK0</accession>
<dbReference type="CDD" id="cd04301">
    <property type="entry name" value="NAT_SF"/>
    <property type="match status" value="1"/>
</dbReference>
<dbReference type="EMBL" id="JAOWKZ010000003">
    <property type="protein sequence ID" value="MCV2873269.1"/>
    <property type="molecule type" value="Genomic_DNA"/>
</dbReference>
<dbReference type="RefSeq" id="WP_263740474.1">
    <property type="nucleotide sequence ID" value="NZ_JAOWKZ010000003.1"/>
</dbReference>
<feature type="domain" description="N-acetyltransferase" evidence="1">
    <location>
        <begin position="1"/>
        <end position="128"/>
    </location>
</feature>
<proteinExistence type="predicted"/>
<comment type="caution">
    <text evidence="2">The sequence shown here is derived from an EMBL/GenBank/DDBJ whole genome shotgun (WGS) entry which is preliminary data.</text>
</comment>
<dbReference type="InterPro" id="IPR000182">
    <property type="entry name" value="GNAT_dom"/>
</dbReference>
<dbReference type="Pfam" id="PF00583">
    <property type="entry name" value="Acetyltransf_1"/>
    <property type="match status" value="1"/>
</dbReference>
<protein>
    <submittedName>
        <fullName evidence="2">GNAT family N-acetyltransferase</fullName>
    </submittedName>
</protein>
<sequence length="130" mass="14198">MIVIDRGDGIEAALLGYSMPLEPEPTDAFGDVARPLIELENEALGTWYLNAIATFPEARGRGHATCLLGLAEGLAHEAGNTTISLITSDTNAEARRLYQRHGYRVTDSRPIVQGSWNGDGTEWLLFVKEL</sequence>
<gene>
    <name evidence="2" type="ORF">OEZ71_13295</name>
</gene>
<keyword evidence="3" id="KW-1185">Reference proteome</keyword>
<evidence type="ECO:0000313" key="2">
    <source>
        <dbReference type="EMBL" id="MCV2873269.1"/>
    </source>
</evidence>
<evidence type="ECO:0000259" key="1">
    <source>
        <dbReference type="PROSITE" id="PS51186"/>
    </source>
</evidence>
<dbReference type="InterPro" id="IPR016181">
    <property type="entry name" value="Acyl_CoA_acyltransferase"/>
</dbReference>
<organism evidence="2 3">
    <name type="scientific">Albidovulum litorale</name>
    <dbReference type="NCBI Taxonomy" id="2984134"/>
    <lineage>
        <taxon>Bacteria</taxon>
        <taxon>Pseudomonadati</taxon>
        <taxon>Pseudomonadota</taxon>
        <taxon>Alphaproteobacteria</taxon>
        <taxon>Rhodobacterales</taxon>
        <taxon>Paracoccaceae</taxon>
        <taxon>Albidovulum</taxon>
    </lineage>
</organism>
<name>A0ABT2ZQK0_9RHOB</name>
<dbReference type="Proteomes" id="UP001652564">
    <property type="component" value="Unassembled WGS sequence"/>
</dbReference>
<reference evidence="2 3" key="1">
    <citation type="submission" date="2022-10" db="EMBL/GenBank/DDBJ databases">
        <title>Defluviimonas sp. nov., isolated from ocean surface sediments.</title>
        <authorList>
            <person name="He W."/>
            <person name="Wang L."/>
            <person name="Zhang D.-F."/>
        </authorList>
    </citation>
    <scope>NUCLEOTIDE SEQUENCE [LARGE SCALE GENOMIC DNA]</scope>
    <source>
        <strain evidence="2 3">WL0050</strain>
    </source>
</reference>